<accession>A0ABD3MDM1</accession>
<dbReference type="Gene3D" id="3.40.50.850">
    <property type="entry name" value="Isochorismatase-like"/>
    <property type="match status" value="1"/>
</dbReference>
<dbReference type="AlphaFoldDB" id="A0ABD3MDM1"/>
<dbReference type="PANTHER" id="PTHR11080:SF2">
    <property type="entry name" value="LD05707P"/>
    <property type="match status" value="1"/>
</dbReference>
<dbReference type="SUPFAM" id="SSF52499">
    <property type="entry name" value="Isochorismatase-like hydrolases"/>
    <property type="match status" value="1"/>
</dbReference>
<dbReference type="EMBL" id="JALLBG020000227">
    <property type="protein sequence ID" value="KAL3758655.1"/>
    <property type="molecule type" value="Genomic_DNA"/>
</dbReference>
<evidence type="ECO:0008006" key="5">
    <source>
        <dbReference type="Google" id="ProtNLM"/>
    </source>
</evidence>
<comment type="similarity">
    <text evidence="1">Belongs to the isochorismatase family.</text>
</comment>
<dbReference type="InterPro" id="IPR052347">
    <property type="entry name" value="Isochorismatase_Nicotinamidase"/>
</dbReference>
<dbReference type="GO" id="GO:0016787">
    <property type="term" value="F:hydrolase activity"/>
    <property type="evidence" value="ECO:0007669"/>
    <property type="project" value="UniProtKB-KW"/>
</dbReference>
<dbReference type="Proteomes" id="UP001530293">
    <property type="component" value="Unassembled WGS sequence"/>
</dbReference>
<sequence>MTMTMTTLLLIDVQKDFHPGGSLAIPTASEDADRIASFITKHAGSINRIVVTLDTHPKWHIAHPTFWVAGESESESAATDGESSQRRHPAPFTVISSEDIRSKKWIPSAPPSSSTTSLSQHAIVDKNILAQGGPIPDNLFTAQEQNENQARSMDLTAYCAEYAHRLESSTSDNRKFSLTIWPEHCIEGSDGHNIVDVVEAAISTWRDGAEEGKRTVQYVRKGMNPYTEMFSAICAEVPVDDKTSFNYDLVDKLRSNTDNLVICGQALSHCVNYTVRDIVSQWSPSSPPSITILKDCMSSVPGFEEAGEKFLQDMMEVGVNVETSDSFVP</sequence>
<evidence type="ECO:0000256" key="1">
    <source>
        <dbReference type="ARBA" id="ARBA00006336"/>
    </source>
</evidence>
<organism evidence="3 4">
    <name type="scientific">Discostella pseudostelligera</name>
    <dbReference type="NCBI Taxonomy" id="259834"/>
    <lineage>
        <taxon>Eukaryota</taxon>
        <taxon>Sar</taxon>
        <taxon>Stramenopiles</taxon>
        <taxon>Ochrophyta</taxon>
        <taxon>Bacillariophyta</taxon>
        <taxon>Coscinodiscophyceae</taxon>
        <taxon>Thalassiosirophycidae</taxon>
        <taxon>Stephanodiscales</taxon>
        <taxon>Stephanodiscaceae</taxon>
        <taxon>Discostella</taxon>
    </lineage>
</organism>
<evidence type="ECO:0000313" key="4">
    <source>
        <dbReference type="Proteomes" id="UP001530293"/>
    </source>
</evidence>
<dbReference type="InterPro" id="IPR036380">
    <property type="entry name" value="Isochorismatase-like_sf"/>
</dbReference>
<evidence type="ECO:0000256" key="2">
    <source>
        <dbReference type="ARBA" id="ARBA00022801"/>
    </source>
</evidence>
<reference evidence="3 4" key="1">
    <citation type="submission" date="2024-10" db="EMBL/GenBank/DDBJ databases">
        <title>Updated reference genomes for cyclostephanoid diatoms.</title>
        <authorList>
            <person name="Roberts W.R."/>
            <person name="Alverson A.J."/>
        </authorList>
    </citation>
    <scope>NUCLEOTIDE SEQUENCE [LARGE SCALE GENOMIC DNA]</scope>
    <source>
        <strain evidence="3 4">AJA232-27</strain>
    </source>
</reference>
<evidence type="ECO:0000313" key="3">
    <source>
        <dbReference type="EMBL" id="KAL3758655.1"/>
    </source>
</evidence>
<keyword evidence="4" id="KW-1185">Reference proteome</keyword>
<dbReference type="PANTHER" id="PTHR11080">
    <property type="entry name" value="PYRAZINAMIDASE/NICOTINAMIDASE"/>
    <property type="match status" value="1"/>
</dbReference>
<gene>
    <name evidence="3" type="ORF">ACHAWU_005241</name>
</gene>
<keyword evidence="2" id="KW-0378">Hydrolase</keyword>
<name>A0ABD3MDM1_9STRA</name>
<proteinExistence type="inferred from homology"/>
<comment type="caution">
    <text evidence="3">The sequence shown here is derived from an EMBL/GenBank/DDBJ whole genome shotgun (WGS) entry which is preliminary data.</text>
</comment>
<protein>
    <recommendedName>
        <fullName evidence="5">Isochorismatase-like domain-containing protein</fullName>
    </recommendedName>
</protein>